<dbReference type="InterPro" id="IPR036291">
    <property type="entry name" value="NAD(P)-bd_dom_sf"/>
</dbReference>
<dbReference type="PANTHER" id="PTHR43477">
    <property type="entry name" value="DIHYDROANTICAPSIN 7-DEHYDROGENASE"/>
    <property type="match status" value="1"/>
</dbReference>
<protein>
    <recommendedName>
        <fullName evidence="5">Short-chain dehydrogenase</fullName>
    </recommendedName>
</protein>
<dbReference type="PROSITE" id="PS00061">
    <property type="entry name" value="ADH_SHORT"/>
    <property type="match status" value="1"/>
</dbReference>
<keyword evidence="4" id="KW-1185">Reference proteome</keyword>
<dbReference type="InterPro" id="IPR020904">
    <property type="entry name" value="Sc_DH/Rdtase_CS"/>
</dbReference>
<dbReference type="EMBL" id="MDGQ01000004">
    <property type="protein sequence ID" value="OEK05743.1"/>
    <property type="molecule type" value="Genomic_DNA"/>
</dbReference>
<dbReference type="SUPFAM" id="SSF51735">
    <property type="entry name" value="NAD(P)-binding Rossmann-fold domains"/>
    <property type="match status" value="1"/>
</dbReference>
<dbReference type="Pfam" id="PF13561">
    <property type="entry name" value="adh_short_C2"/>
    <property type="match status" value="1"/>
</dbReference>
<gene>
    <name evidence="3" type="ORF">BFP71_06370</name>
</gene>
<evidence type="ECO:0000256" key="2">
    <source>
        <dbReference type="ARBA" id="ARBA00023002"/>
    </source>
</evidence>
<dbReference type="PRINTS" id="PR00081">
    <property type="entry name" value="GDHRDH"/>
</dbReference>
<name>A0A1E5T2X9_9BACT</name>
<dbReference type="CDD" id="cd05233">
    <property type="entry name" value="SDR_c"/>
    <property type="match status" value="1"/>
</dbReference>
<evidence type="ECO:0000313" key="4">
    <source>
        <dbReference type="Proteomes" id="UP000095552"/>
    </source>
</evidence>
<dbReference type="NCBIfam" id="NF005559">
    <property type="entry name" value="PRK07231.1"/>
    <property type="match status" value="1"/>
</dbReference>
<dbReference type="FunFam" id="3.40.50.720:FF:000084">
    <property type="entry name" value="Short-chain dehydrogenase reductase"/>
    <property type="match status" value="1"/>
</dbReference>
<dbReference type="PRINTS" id="PR00080">
    <property type="entry name" value="SDRFAMILY"/>
</dbReference>
<dbReference type="Proteomes" id="UP000095552">
    <property type="component" value="Unassembled WGS sequence"/>
</dbReference>
<dbReference type="OrthoDB" id="9804104at2"/>
<evidence type="ECO:0008006" key="5">
    <source>
        <dbReference type="Google" id="ProtNLM"/>
    </source>
</evidence>
<accession>A0A1E5T2X9</accession>
<dbReference type="RefSeq" id="WP_069834661.1">
    <property type="nucleotide sequence ID" value="NZ_MDGQ01000004.1"/>
</dbReference>
<dbReference type="InterPro" id="IPR002347">
    <property type="entry name" value="SDR_fam"/>
</dbReference>
<organism evidence="3 4">
    <name type="scientific">Roseivirga misakiensis</name>
    <dbReference type="NCBI Taxonomy" id="1563681"/>
    <lineage>
        <taxon>Bacteria</taxon>
        <taxon>Pseudomonadati</taxon>
        <taxon>Bacteroidota</taxon>
        <taxon>Cytophagia</taxon>
        <taxon>Cytophagales</taxon>
        <taxon>Roseivirgaceae</taxon>
        <taxon>Roseivirga</taxon>
    </lineage>
</organism>
<comment type="similarity">
    <text evidence="1">Belongs to the short-chain dehydrogenases/reductases (SDR) family.</text>
</comment>
<comment type="caution">
    <text evidence="3">The sequence shown here is derived from an EMBL/GenBank/DDBJ whole genome shotgun (WGS) entry which is preliminary data.</text>
</comment>
<dbReference type="GO" id="GO:0016491">
    <property type="term" value="F:oxidoreductase activity"/>
    <property type="evidence" value="ECO:0007669"/>
    <property type="project" value="UniProtKB-KW"/>
</dbReference>
<evidence type="ECO:0000313" key="3">
    <source>
        <dbReference type="EMBL" id="OEK05743.1"/>
    </source>
</evidence>
<dbReference type="STRING" id="1563681.BFP71_06370"/>
<evidence type="ECO:0000256" key="1">
    <source>
        <dbReference type="ARBA" id="ARBA00006484"/>
    </source>
</evidence>
<keyword evidence="2" id="KW-0560">Oxidoreductase</keyword>
<sequence length="250" mass="26335">MTKLNNKVAVITGGSTGIGLATAKTFLAEGAKVVITGRTQETLDAAVAEVNNDNLTAIQSDTSKLDEIDTLAAQVKEQFGTIDILFANAGIAWFAPIDQVDEAFFDAHFNTNVKGLFFTIQKLLPIFNDGGSIVLNASAVVHKGFENGSVYSATKGAVRNLARTISTDLAPRNIRVNVVSPGPIETPIYGKMGMSEEQLAGMAEGFAAMVPMKRFGASDEVAKAVLFLASDDSSYVLGEEILVDGGIATI</sequence>
<dbReference type="InterPro" id="IPR051122">
    <property type="entry name" value="SDR_DHRS6-like"/>
</dbReference>
<dbReference type="Gene3D" id="3.40.50.720">
    <property type="entry name" value="NAD(P)-binding Rossmann-like Domain"/>
    <property type="match status" value="1"/>
</dbReference>
<proteinExistence type="inferred from homology"/>
<reference evidence="3 4" key="1">
    <citation type="submission" date="2016-08" db="EMBL/GenBank/DDBJ databases">
        <title>Draft genome of Fabibacter sp. strain SK-8.</title>
        <authorList>
            <person name="Wong S.-K."/>
            <person name="Hamasaki K."/>
            <person name="Yoshizawa S."/>
        </authorList>
    </citation>
    <scope>NUCLEOTIDE SEQUENCE [LARGE SCALE GENOMIC DNA]</scope>
    <source>
        <strain evidence="3 4">SK-8</strain>
    </source>
</reference>
<dbReference type="PANTHER" id="PTHR43477:SF1">
    <property type="entry name" value="DIHYDROANTICAPSIN 7-DEHYDROGENASE"/>
    <property type="match status" value="1"/>
</dbReference>
<dbReference type="AlphaFoldDB" id="A0A1E5T2X9"/>